<evidence type="ECO:0000313" key="5">
    <source>
        <dbReference type="Proteomes" id="UP001165190"/>
    </source>
</evidence>
<evidence type="ECO:0000256" key="1">
    <source>
        <dbReference type="SAM" id="MobiDB-lite"/>
    </source>
</evidence>
<evidence type="ECO:0000259" key="3">
    <source>
        <dbReference type="PROSITE" id="PS51485"/>
    </source>
</evidence>
<dbReference type="Pfam" id="PF02298">
    <property type="entry name" value="Cu_bind_like"/>
    <property type="match status" value="1"/>
</dbReference>
<dbReference type="OrthoDB" id="2011645at2759"/>
<gene>
    <name evidence="4" type="ORF">HRI_002466300</name>
</gene>
<protein>
    <submittedName>
        <fullName evidence="4">Plantacyanin</fullName>
    </submittedName>
</protein>
<organism evidence="4 5">
    <name type="scientific">Hibiscus trionum</name>
    <name type="common">Flower of an hour</name>
    <dbReference type="NCBI Taxonomy" id="183268"/>
    <lineage>
        <taxon>Eukaryota</taxon>
        <taxon>Viridiplantae</taxon>
        <taxon>Streptophyta</taxon>
        <taxon>Embryophyta</taxon>
        <taxon>Tracheophyta</taxon>
        <taxon>Spermatophyta</taxon>
        <taxon>Magnoliopsida</taxon>
        <taxon>eudicotyledons</taxon>
        <taxon>Gunneridae</taxon>
        <taxon>Pentapetalae</taxon>
        <taxon>rosids</taxon>
        <taxon>malvids</taxon>
        <taxon>Malvales</taxon>
        <taxon>Malvaceae</taxon>
        <taxon>Malvoideae</taxon>
        <taxon>Hibiscus</taxon>
    </lineage>
</organism>
<feature type="chain" id="PRO_5040728477" evidence="2">
    <location>
        <begin position="30"/>
        <end position="158"/>
    </location>
</feature>
<dbReference type="SUPFAM" id="SSF49503">
    <property type="entry name" value="Cupredoxins"/>
    <property type="match status" value="1"/>
</dbReference>
<dbReference type="AlphaFoldDB" id="A0A9W7I5L7"/>
<dbReference type="InterPro" id="IPR008972">
    <property type="entry name" value="Cupredoxin"/>
</dbReference>
<comment type="caution">
    <text evidence="4">The sequence shown here is derived from an EMBL/GenBank/DDBJ whole genome shotgun (WGS) entry which is preliminary data.</text>
</comment>
<feature type="region of interest" description="Disordered" evidence="1">
    <location>
        <begin position="90"/>
        <end position="113"/>
    </location>
</feature>
<keyword evidence="2" id="KW-0732">Signal</keyword>
<dbReference type="Gene3D" id="2.60.40.420">
    <property type="entry name" value="Cupredoxins - blue copper proteins"/>
    <property type="match status" value="1"/>
</dbReference>
<feature type="signal peptide" evidence="2">
    <location>
        <begin position="1"/>
        <end position="29"/>
    </location>
</feature>
<dbReference type="GO" id="GO:0009055">
    <property type="term" value="F:electron transfer activity"/>
    <property type="evidence" value="ECO:0007669"/>
    <property type="project" value="InterPro"/>
</dbReference>
<keyword evidence="5" id="KW-1185">Reference proteome</keyword>
<dbReference type="PANTHER" id="PTHR33021">
    <property type="entry name" value="BLUE COPPER PROTEIN"/>
    <property type="match status" value="1"/>
</dbReference>
<dbReference type="Proteomes" id="UP001165190">
    <property type="component" value="Unassembled WGS sequence"/>
</dbReference>
<name>A0A9W7I5L7_HIBTR</name>
<evidence type="ECO:0000313" key="4">
    <source>
        <dbReference type="EMBL" id="GMI87970.1"/>
    </source>
</evidence>
<proteinExistence type="predicted"/>
<dbReference type="InterPro" id="IPR039391">
    <property type="entry name" value="Phytocyanin-like"/>
</dbReference>
<dbReference type="PANTHER" id="PTHR33021:SF9">
    <property type="entry name" value="PUTATIVE, EXPRESSED-RELATED"/>
    <property type="match status" value="1"/>
</dbReference>
<dbReference type="GO" id="GO:0005886">
    <property type="term" value="C:plasma membrane"/>
    <property type="evidence" value="ECO:0007669"/>
    <property type="project" value="TreeGrafter"/>
</dbReference>
<dbReference type="EMBL" id="BSYR01000022">
    <property type="protein sequence ID" value="GMI87970.1"/>
    <property type="molecule type" value="Genomic_DNA"/>
</dbReference>
<feature type="domain" description="Phytocyanin" evidence="3">
    <location>
        <begin position="30"/>
        <end position="158"/>
    </location>
</feature>
<dbReference type="InterPro" id="IPR003245">
    <property type="entry name" value="Phytocyanin_dom"/>
</dbReference>
<evidence type="ECO:0000256" key="2">
    <source>
        <dbReference type="SAM" id="SignalP"/>
    </source>
</evidence>
<dbReference type="PROSITE" id="PS51485">
    <property type="entry name" value="PHYTOCYANIN"/>
    <property type="match status" value="1"/>
</dbReference>
<sequence length="158" mass="16572">MAQGRCSAMAATTVLLYLLLSLHFESAQSATFTVEGSGGWTFNAAGWTKGKRFRAGDTLADIPTAFVPDVTPNTSSIPTESIPTDIVSTDIPHTSSQTTTSIPGSSASVDPDNSASIPGAKVFRSGKDQIKLRKGQNFFICNYIGHCQAGMKIAVIAA</sequence>
<reference evidence="4" key="1">
    <citation type="submission" date="2023-05" db="EMBL/GenBank/DDBJ databases">
        <title>Genome and transcriptome analyses reveal genes involved in the formation of fine ridges on petal epidermal cells in Hibiscus trionum.</title>
        <authorList>
            <person name="Koshimizu S."/>
            <person name="Masuda S."/>
            <person name="Ishii T."/>
            <person name="Shirasu K."/>
            <person name="Hoshino A."/>
            <person name="Arita M."/>
        </authorList>
    </citation>
    <scope>NUCLEOTIDE SEQUENCE</scope>
    <source>
        <strain evidence="4">Hamamatsu line</strain>
    </source>
</reference>
<feature type="compositionally biased region" description="Polar residues" evidence="1">
    <location>
        <begin position="91"/>
        <end position="113"/>
    </location>
</feature>
<accession>A0A9W7I5L7</accession>